<evidence type="ECO:0000313" key="1">
    <source>
        <dbReference type="EMBL" id="CAG8753443.1"/>
    </source>
</evidence>
<evidence type="ECO:0000313" key="2">
    <source>
        <dbReference type="Proteomes" id="UP000789508"/>
    </source>
</evidence>
<dbReference type="AlphaFoldDB" id="A0A9N9NR15"/>
<organism evidence="1 2">
    <name type="scientific">Ambispora leptoticha</name>
    <dbReference type="NCBI Taxonomy" id="144679"/>
    <lineage>
        <taxon>Eukaryota</taxon>
        <taxon>Fungi</taxon>
        <taxon>Fungi incertae sedis</taxon>
        <taxon>Mucoromycota</taxon>
        <taxon>Glomeromycotina</taxon>
        <taxon>Glomeromycetes</taxon>
        <taxon>Archaeosporales</taxon>
        <taxon>Ambisporaceae</taxon>
        <taxon>Ambispora</taxon>
    </lineage>
</organism>
<gene>
    <name evidence="1" type="ORF">ALEPTO_LOCUS13384</name>
</gene>
<proteinExistence type="predicted"/>
<feature type="non-terminal residue" evidence="1">
    <location>
        <position position="1"/>
    </location>
</feature>
<keyword evidence="2" id="KW-1185">Reference proteome</keyword>
<dbReference type="OrthoDB" id="10653002at2759"/>
<accession>A0A9N9NR15</accession>
<sequence>LLNSSADEGTTMVENTTMMDMSNINSSIIPGSMEYILLNPLDNSLSSIHHRSSNFALNDDASTLLPPLSPISSHGTIRSSSPASSYITADESFSPMNQYSFDVTDDENTLIDDRDEENDCSLAKEPQLSTPMQRVEVATRGGHKIITDVKLDVQQIQ</sequence>
<name>A0A9N9NR15_9GLOM</name>
<reference evidence="1" key="1">
    <citation type="submission" date="2021-06" db="EMBL/GenBank/DDBJ databases">
        <authorList>
            <person name="Kallberg Y."/>
            <person name="Tangrot J."/>
            <person name="Rosling A."/>
        </authorList>
    </citation>
    <scope>NUCLEOTIDE SEQUENCE</scope>
    <source>
        <strain evidence="1">FL130A</strain>
    </source>
</reference>
<feature type="non-terminal residue" evidence="1">
    <location>
        <position position="157"/>
    </location>
</feature>
<protein>
    <submittedName>
        <fullName evidence="1">3288_t:CDS:1</fullName>
    </submittedName>
</protein>
<dbReference type="Proteomes" id="UP000789508">
    <property type="component" value="Unassembled WGS sequence"/>
</dbReference>
<dbReference type="EMBL" id="CAJVPS010042111">
    <property type="protein sequence ID" value="CAG8753443.1"/>
    <property type="molecule type" value="Genomic_DNA"/>
</dbReference>
<comment type="caution">
    <text evidence="1">The sequence shown here is derived from an EMBL/GenBank/DDBJ whole genome shotgun (WGS) entry which is preliminary data.</text>
</comment>